<evidence type="ECO:0000256" key="3">
    <source>
        <dbReference type="ARBA" id="ARBA00022448"/>
    </source>
</evidence>
<dbReference type="Pfam" id="PF00005">
    <property type="entry name" value="ABC_tran"/>
    <property type="match status" value="1"/>
</dbReference>
<organism evidence="11 12">
    <name type="scientific">Ferrimonas lipolytica</name>
    <dbReference type="NCBI Taxonomy" id="2724191"/>
    <lineage>
        <taxon>Bacteria</taxon>
        <taxon>Pseudomonadati</taxon>
        <taxon>Pseudomonadota</taxon>
        <taxon>Gammaproteobacteria</taxon>
        <taxon>Alteromonadales</taxon>
        <taxon>Ferrimonadaceae</taxon>
        <taxon>Ferrimonas</taxon>
    </lineage>
</organism>
<evidence type="ECO:0000256" key="4">
    <source>
        <dbReference type="ARBA" id="ARBA00022458"/>
    </source>
</evidence>
<dbReference type="GO" id="GO:0005886">
    <property type="term" value="C:plasma membrane"/>
    <property type="evidence" value="ECO:0007669"/>
    <property type="project" value="UniProtKB-SubCell"/>
</dbReference>
<evidence type="ECO:0000256" key="5">
    <source>
        <dbReference type="ARBA" id="ARBA00022475"/>
    </source>
</evidence>
<evidence type="ECO:0000256" key="8">
    <source>
        <dbReference type="ARBA" id="ARBA00022967"/>
    </source>
</evidence>
<dbReference type="Proteomes" id="UP000501602">
    <property type="component" value="Chromosome"/>
</dbReference>
<keyword evidence="6" id="KW-0547">Nucleotide-binding</keyword>
<dbReference type="Gene3D" id="3.40.50.300">
    <property type="entry name" value="P-loop containing nucleotide triphosphate hydrolases"/>
    <property type="match status" value="1"/>
</dbReference>
<keyword evidence="8" id="KW-1278">Translocase</keyword>
<dbReference type="PROSITE" id="PS50893">
    <property type="entry name" value="ABC_TRANSPORTER_2"/>
    <property type="match status" value="1"/>
</dbReference>
<dbReference type="SUPFAM" id="SSF52540">
    <property type="entry name" value="P-loop containing nucleoside triphosphate hydrolases"/>
    <property type="match status" value="1"/>
</dbReference>
<dbReference type="InterPro" id="IPR003439">
    <property type="entry name" value="ABC_transporter-like_ATP-bd"/>
</dbReference>
<name>A0A6H1UCI2_9GAMM</name>
<comment type="similarity">
    <text evidence="2">Belongs to the ABC transporter superfamily.</text>
</comment>
<keyword evidence="3" id="KW-0813">Transport</keyword>
<protein>
    <submittedName>
        <fullName evidence="11">ABC transporter ATP-binding protein</fullName>
    </submittedName>
</protein>
<dbReference type="GO" id="GO:0016887">
    <property type="term" value="F:ATP hydrolysis activity"/>
    <property type="evidence" value="ECO:0007669"/>
    <property type="project" value="InterPro"/>
</dbReference>
<dbReference type="AlphaFoldDB" id="A0A6H1UCI2"/>
<dbReference type="PANTHER" id="PTHR42711">
    <property type="entry name" value="ABC TRANSPORTER ATP-BINDING PROTEIN"/>
    <property type="match status" value="1"/>
</dbReference>
<keyword evidence="4" id="KW-0536">Nodulation</keyword>
<dbReference type="CDD" id="cd03230">
    <property type="entry name" value="ABC_DR_subfamily_A"/>
    <property type="match status" value="1"/>
</dbReference>
<dbReference type="PROSITE" id="PS00211">
    <property type="entry name" value="ABC_TRANSPORTER_1"/>
    <property type="match status" value="1"/>
</dbReference>
<dbReference type="InterPro" id="IPR003593">
    <property type="entry name" value="AAA+_ATPase"/>
</dbReference>
<keyword evidence="5" id="KW-1003">Cell membrane</keyword>
<reference evidence="11 12" key="1">
    <citation type="submission" date="2020-04" db="EMBL/GenBank/DDBJ databases">
        <title>Ferrimonas sp. S7 isolated from sea water.</title>
        <authorList>
            <person name="Bae S.S."/>
            <person name="Baek K."/>
        </authorList>
    </citation>
    <scope>NUCLEOTIDE SEQUENCE [LARGE SCALE GENOMIC DNA]</scope>
    <source>
        <strain evidence="11 12">S7</strain>
    </source>
</reference>
<evidence type="ECO:0000256" key="7">
    <source>
        <dbReference type="ARBA" id="ARBA00022840"/>
    </source>
</evidence>
<keyword evidence="12" id="KW-1185">Reference proteome</keyword>
<dbReference type="InterPro" id="IPR050763">
    <property type="entry name" value="ABC_transporter_ATP-binding"/>
</dbReference>
<keyword evidence="9" id="KW-0472">Membrane</keyword>
<dbReference type="PANTHER" id="PTHR42711:SF5">
    <property type="entry name" value="ABC TRANSPORTER ATP-BINDING PROTEIN NATA"/>
    <property type="match status" value="1"/>
</dbReference>
<evidence type="ECO:0000256" key="9">
    <source>
        <dbReference type="ARBA" id="ARBA00023136"/>
    </source>
</evidence>
<gene>
    <name evidence="11" type="ORF">HER31_04915</name>
</gene>
<evidence type="ECO:0000256" key="1">
    <source>
        <dbReference type="ARBA" id="ARBA00004236"/>
    </source>
</evidence>
<keyword evidence="7 11" id="KW-0067">ATP-binding</keyword>
<sequence>MTALLQARGLKKNYGDIEAVKGINLTIKQGCCFGLLGPNGAGKSSTLEMLEGLTKPHAGQILFAGKPIDKHYTQRIGIQFQQTTLPDYLTVFDCLKLFASFYRHSADLEQLVELCQLGEIREQMHFHLSGGQKQRLLLALSLINEPDLLFLDEPTTGLDPQARQNFWELIHSIKRQGKTIVLTTHYMDEAEQLCDTIAIMDHGKIIAEDTPAKLLANEFYQNIVCIDGELPQGEAQQLKHQYRGGQTLIECDQLEPVLSQLSRHGISLQGLTIRKPNLDDLFLKLTGHQLRA</sequence>
<dbReference type="EMBL" id="CP051180">
    <property type="protein sequence ID" value="QIZ76290.1"/>
    <property type="molecule type" value="Genomic_DNA"/>
</dbReference>
<accession>A0A6H1UCI2</accession>
<dbReference type="GO" id="GO:0005524">
    <property type="term" value="F:ATP binding"/>
    <property type="evidence" value="ECO:0007669"/>
    <property type="project" value="UniProtKB-KW"/>
</dbReference>
<dbReference type="InterPro" id="IPR027417">
    <property type="entry name" value="P-loop_NTPase"/>
</dbReference>
<dbReference type="InterPro" id="IPR017871">
    <property type="entry name" value="ABC_transporter-like_CS"/>
</dbReference>
<dbReference type="SMART" id="SM00382">
    <property type="entry name" value="AAA"/>
    <property type="match status" value="1"/>
</dbReference>
<dbReference type="RefSeq" id="WP_168659550.1">
    <property type="nucleotide sequence ID" value="NZ_CP051180.1"/>
</dbReference>
<dbReference type="FunFam" id="3.40.50.300:FF:000589">
    <property type="entry name" value="ABC transporter, ATP-binding subunit"/>
    <property type="match status" value="1"/>
</dbReference>
<evidence type="ECO:0000259" key="10">
    <source>
        <dbReference type="PROSITE" id="PS50893"/>
    </source>
</evidence>
<evidence type="ECO:0000256" key="6">
    <source>
        <dbReference type="ARBA" id="ARBA00022741"/>
    </source>
</evidence>
<feature type="domain" description="ABC transporter" evidence="10">
    <location>
        <begin position="5"/>
        <end position="227"/>
    </location>
</feature>
<dbReference type="KEGG" id="fes:HER31_04915"/>
<proteinExistence type="inferred from homology"/>
<evidence type="ECO:0000256" key="2">
    <source>
        <dbReference type="ARBA" id="ARBA00005417"/>
    </source>
</evidence>
<comment type="subcellular location">
    <subcellularLocation>
        <location evidence="1">Cell membrane</location>
    </subcellularLocation>
</comment>
<evidence type="ECO:0000313" key="12">
    <source>
        <dbReference type="Proteomes" id="UP000501602"/>
    </source>
</evidence>
<evidence type="ECO:0000313" key="11">
    <source>
        <dbReference type="EMBL" id="QIZ76290.1"/>
    </source>
</evidence>